<dbReference type="PANTHER" id="PTHR21505:SF12">
    <property type="entry name" value="MADF DOMAIN-CONTAINING PROTEIN-RELATED"/>
    <property type="match status" value="1"/>
</dbReference>
<feature type="compositionally biased region" description="Basic residues" evidence="1">
    <location>
        <begin position="399"/>
        <end position="409"/>
    </location>
</feature>
<evidence type="ECO:0000256" key="1">
    <source>
        <dbReference type="SAM" id="MobiDB-lite"/>
    </source>
</evidence>
<proteinExistence type="predicted"/>
<feature type="region of interest" description="Disordered" evidence="1">
    <location>
        <begin position="384"/>
        <end position="415"/>
    </location>
</feature>
<feature type="region of interest" description="Disordered" evidence="1">
    <location>
        <begin position="462"/>
        <end position="493"/>
    </location>
</feature>
<gene>
    <name evidence="3" type="ORF">LSINAPIS_LOCUS701</name>
</gene>
<accession>A0A5E4PLW1</accession>
<reference evidence="3 4" key="1">
    <citation type="submission" date="2017-07" db="EMBL/GenBank/DDBJ databases">
        <authorList>
            <person name="Talla V."/>
            <person name="Backstrom N."/>
        </authorList>
    </citation>
    <scope>NUCLEOTIDE SEQUENCE [LARGE SCALE GENOMIC DNA]</scope>
</reference>
<feature type="compositionally biased region" description="Basic residues" evidence="1">
    <location>
        <begin position="475"/>
        <end position="486"/>
    </location>
</feature>
<dbReference type="Proteomes" id="UP000324832">
    <property type="component" value="Unassembled WGS sequence"/>
</dbReference>
<dbReference type="InterPro" id="IPR006578">
    <property type="entry name" value="MADF-dom"/>
</dbReference>
<dbReference type="AlphaFoldDB" id="A0A5E4PLW1"/>
<keyword evidence="4" id="KW-1185">Reference proteome</keyword>
<evidence type="ECO:0000313" key="3">
    <source>
        <dbReference type="EMBL" id="VVC86978.1"/>
    </source>
</evidence>
<dbReference type="Pfam" id="PF13843">
    <property type="entry name" value="DDE_Tnp_1_7"/>
    <property type="match status" value="1"/>
</dbReference>
<dbReference type="Pfam" id="PF10545">
    <property type="entry name" value="MADF_DNA_bdg"/>
    <property type="match status" value="2"/>
</dbReference>
<dbReference type="EMBL" id="FZQP02000057">
    <property type="protein sequence ID" value="VVC86978.1"/>
    <property type="molecule type" value="Genomic_DNA"/>
</dbReference>
<dbReference type="SMART" id="SM00595">
    <property type="entry name" value="MADF"/>
    <property type="match status" value="2"/>
</dbReference>
<feature type="domain" description="MADF" evidence="2">
    <location>
        <begin position="11"/>
        <end position="104"/>
    </location>
</feature>
<organism evidence="3 4">
    <name type="scientific">Leptidea sinapis</name>
    <dbReference type="NCBI Taxonomy" id="189913"/>
    <lineage>
        <taxon>Eukaryota</taxon>
        <taxon>Metazoa</taxon>
        <taxon>Ecdysozoa</taxon>
        <taxon>Arthropoda</taxon>
        <taxon>Hexapoda</taxon>
        <taxon>Insecta</taxon>
        <taxon>Pterygota</taxon>
        <taxon>Neoptera</taxon>
        <taxon>Endopterygota</taxon>
        <taxon>Lepidoptera</taxon>
        <taxon>Glossata</taxon>
        <taxon>Ditrysia</taxon>
        <taxon>Papilionoidea</taxon>
        <taxon>Pieridae</taxon>
        <taxon>Dismorphiinae</taxon>
        <taxon>Leptidea</taxon>
    </lineage>
</organism>
<sequence length="834" mass="96316">MWSGGNERELEFLECFQREPVLWNSKDTKHKDKQYVHDAWMRISEHMGIPVVDLKRKRDSLMATYRGHKRKIVASTLSGAGAETVYKPIWFAFDLMDSFLNDIVQCRKTMNTDAPVNYVDNVLGYRFAYCSSGKSDSTCFLDYVDNALGYRFAYCSSGKSDSTCLLGERRAYDLAEIIQRIFHGTVPIVDCRTIKPNSIKKVFVADYVDNALGYRFAYCSSGKSDSACFLDYVDNALGYRFAYCSSGKSDSACFLGERLAYDLAEVTPYSTGFFFAASTTDIPQAINESETGPLNVGIQQQPPPPILEEHPLDLPALTTPQPQPGPLHYRTFEKLTTSFAYASPQEILAIPTVEQRNQTRKNYRRGENCCFTPYKIELEEREQLKRTKKCSNPNDPKLKKNSKKQKTHKAPSGVENTDEDTMCLYYFDVNHTYLKVFGRLGGKPPKLLGRWAHTACAERELKRTKKCSNPNDPKLKKKSKKQKTHKAPSGVENTDEDTTCLYYFDVNHTYLNLRKKMVTRRATAEARYEEINDRYLAVLKYQKTTEIRYRDWNSKLLLTLKELKEYKILSEHLKKEQVDNELEVTLFVSRENMAKEREAWTKTIDLIRELSYLWDKKHKEYFNRDMRREAFKMLLQLFNEETGKNTTLADFKKKLENMRTTYGRELKKNLCKDYRDSPLIANIYSYKRAIFSYGNTVKVQVYAGKNYDNVNTTPTNVVLALCGDYLNKGHTVCTDNWYTSLELARKLIAGQTYFLGTLSKNRRGLPQTVVKAKLKVDEFSAQENGEGITVMKWKVKRDVLLLSIKHSVSFRRFDATEKIVPNSEECMRETRPIE</sequence>
<evidence type="ECO:0000313" key="4">
    <source>
        <dbReference type="Proteomes" id="UP000324832"/>
    </source>
</evidence>
<feature type="domain" description="MADF" evidence="2">
    <location>
        <begin position="602"/>
        <end position="697"/>
    </location>
</feature>
<protein>
    <recommendedName>
        <fullName evidence="2">MADF domain-containing protein</fullName>
    </recommendedName>
</protein>
<dbReference type="PROSITE" id="PS51029">
    <property type="entry name" value="MADF"/>
    <property type="match status" value="2"/>
</dbReference>
<evidence type="ECO:0000259" key="2">
    <source>
        <dbReference type="PROSITE" id="PS51029"/>
    </source>
</evidence>
<dbReference type="PANTHER" id="PTHR21505">
    <property type="entry name" value="MADF DOMAIN-CONTAINING PROTEIN-RELATED"/>
    <property type="match status" value="1"/>
</dbReference>
<dbReference type="InterPro" id="IPR029526">
    <property type="entry name" value="PGBD"/>
</dbReference>
<name>A0A5E4PLW1_9NEOP</name>